<dbReference type="AlphaFoldDB" id="A0A4R5NQV4"/>
<comment type="caution">
    <text evidence="1">The sequence shown here is derived from an EMBL/GenBank/DDBJ whole genome shotgun (WGS) entry which is preliminary data.</text>
</comment>
<dbReference type="RefSeq" id="WP_153152539.1">
    <property type="nucleotide sequence ID" value="NZ_AZDM01000024.1"/>
</dbReference>
<dbReference type="GeneID" id="72462258"/>
<evidence type="ECO:0000313" key="1">
    <source>
        <dbReference type="EMBL" id="TDG78689.1"/>
    </source>
</evidence>
<organism evidence="1 2">
    <name type="scientific">Lentilactobacillus buchneri DSM 20057</name>
    <dbReference type="NCBI Taxonomy" id="1423728"/>
    <lineage>
        <taxon>Bacteria</taxon>
        <taxon>Bacillati</taxon>
        <taxon>Bacillota</taxon>
        <taxon>Bacilli</taxon>
        <taxon>Lactobacillales</taxon>
        <taxon>Lactobacillaceae</taxon>
        <taxon>Lentilactobacillus</taxon>
    </lineage>
</organism>
<reference evidence="1 2" key="1">
    <citation type="journal article" date="2019" name="Appl. Microbiol. Biotechnol.">
        <title>Uncovering carbohydrate metabolism through a genotype-phenotype association study of 56 lactic acid bacteria genomes.</title>
        <authorList>
            <person name="Buron-Moles G."/>
            <person name="Chailyan A."/>
            <person name="Dolejs I."/>
            <person name="Forster J."/>
            <person name="Miks M.H."/>
        </authorList>
    </citation>
    <scope>NUCLEOTIDE SEQUENCE [LARGE SCALE GENOMIC DNA]</scope>
    <source>
        <strain evidence="1 2">ATCC 4005</strain>
    </source>
</reference>
<name>A0A4R5NQV4_LENBU</name>
<dbReference type="EMBL" id="PUFP01000035">
    <property type="protein sequence ID" value="TDG78689.1"/>
    <property type="molecule type" value="Genomic_DNA"/>
</dbReference>
<protein>
    <submittedName>
        <fullName evidence="1">Uncharacterized protein</fullName>
    </submittedName>
</protein>
<proteinExistence type="predicted"/>
<sequence length="56" mass="6618">MEKLSEIEGMKVPQYSSEEIRERLSKDDLWDFIVNVYPDAVKKESLSKNLKEEDKV</sequence>
<evidence type="ECO:0000313" key="2">
    <source>
        <dbReference type="Proteomes" id="UP000295181"/>
    </source>
</evidence>
<dbReference type="Proteomes" id="UP000295181">
    <property type="component" value="Unassembled WGS sequence"/>
</dbReference>
<accession>A0A4R5NQV4</accession>
<gene>
    <name evidence="1" type="ORF">C5L32_000490</name>
</gene>